<dbReference type="Gene3D" id="3.30.300.30">
    <property type="match status" value="1"/>
</dbReference>
<feature type="domain" description="AMP-binding enzyme C-terminal" evidence="4">
    <location>
        <begin position="285"/>
        <end position="355"/>
    </location>
</feature>
<dbReference type="InterPro" id="IPR000873">
    <property type="entry name" value="AMP-dep_synth/lig_dom"/>
</dbReference>
<dbReference type="InterPro" id="IPR042099">
    <property type="entry name" value="ANL_N_sf"/>
</dbReference>
<dbReference type="InterPro" id="IPR025110">
    <property type="entry name" value="AMP-bd_C"/>
</dbReference>
<dbReference type="GO" id="GO:0006631">
    <property type="term" value="P:fatty acid metabolic process"/>
    <property type="evidence" value="ECO:0007669"/>
    <property type="project" value="TreeGrafter"/>
</dbReference>
<keyword evidence="2" id="KW-0436">Ligase</keyword>
<dbReference type="Proteomes" id="UP000077519">
    <property type="component" value="Unassembled WGS sequence"/>
</dbReference>
<evidence type="ECO:0000256" key="1">
    <source>
        <dbReference type="ARBA" id="ARBA00006432"/>
    </source>
</evidence>
<evidence type="ECO:0000256" key="2">
    <source>
        <dbReference type="ARBA" id="ARBA00022598"/>
    </source>
</evidence>
<protein>
    <submittedName>
        <fullName evidence="5">Synthetase</fullName>
    </submittedName>
</protein>
<dbReference type="SUPFAM" id="SSF56801">
    <property type="entry name" value="Acetyl-CoA synthetase-like"/>
    <property type="match status" value="1"/>
</dbReference>
<dbReference type="Gene3D" id="3.40.50.12780">
    <property type="entry name" value="N-terminal domain of ligase-like"/>
    <property type="match status" value="1"/>
</dbReference>
<name>A0A177YA63_9NOCA</name>
<comment type="similarity">
    <text evidence="1">Belongs to the ATP-dependent AMP-binding enzyme family.</text>
</comment>
<evidence type="ECO:0000313" key="6">
    <source>
        <dbReference type="Proteomes" id="UP000077519"/>
    </source>
</evidence>
<gene>
    <name evidence="5" type="ORF">A3K89_06190</name>
</gene>
<dbReference type="RefSeq" id="WP_068427757.1">
    <property type="nucleotide sequence ID" value="NZ_LVHI01000023.1"/>
</dbReference>
<proteinExistence type="inferred from homology"/>
<comment type="caution">
    <text evidence="5">The sequence shown here is derived from an EMBL/GenBank/DDBJ whole genome shotgun (WGS) entry which is preliminary data.</text>
</comment>
<sequence length="366" mass="38425">MTEVLGGVGDAPALRWAGRTVTYAEFDAAIDAWPDEPVCDASELDVPTALVAVFAAARRGTAVRVENPDARPESREIPVGAWLLVATSGSTGRPRPLARTVASWADSFDAFTAITGLKPEDTVLITGPLHATMHLFAAVHALHIGACVTDDEQIATAAHAVPAVLRRLVHDAPQLRTVVVAGTALDAGAQERAAGLDLIEYYGAAELSLVAARRVPEPLRLLDGVEARVDDGLLVVRSPYAALGTPEWLGVGDLAELSDDGTLAVFGRGDAVIDVGGTTVVAEDVERILDAIDGVRAAAAIGTPHDVLGATVTAVVELDGDLDTVKQHARRRLQKEAVPRRWVVVDELPRTGSGKIARGRVKDSLS</sequence>
<feature type="domain" description="AMP-dependent synthetase/ligase" evidence="3">
    <location>
        <begin position="87"/>
        <end position="216"/>
    </location>
</feature>
<dbReference type="GO" id="GO:0031956">
    <property type="term" value="F:medium-chain fatty acid-CoA ligase activity"/>
    <property type="evidence" value="ECO:0007669"/>
    <property type="project" value="TreeGrafter"/>
</dbReference>
<evidence type="ECO:0000259" key="4">
    <source>
        <dbReference type="Pfam" id="PF13193"/>
    </source>
</evidence>
<evidence type="ECO:0000313" key="5">
    <source>
        <dbReference type="EMBL" id="OAK52422.1"/>
    </source>
</evidence>
<keyword evidence="6" id="KW-1185">Reference proteome</keyword>
<accession>A0A177YA63</accession>
<dbReference type="InterPro" id="IPR045851">
    <property type="entry name" value="AMP-bd_C_sf"/>
</dbReference>
<reference evidence="5 6" key="1">
    <citation type="submission" date="2016-03" db="EMBL/GenBank/DDBJ databases">
        <title>Genome sequence of Rhodococcus kyotonensis KB10.</title>
        <authorList>
            <person name="Jeong H."/>
            <person name="Hong C.E."/>
            <person name="Jo S.H."/>
            <person name="Park J.M."/>
        </authorList>
    </citation>
    <scope>NUCLEOTIDE SEQUENCE [LARGE SCALE GENOMIC DNA]</scope>
    <source>
        <strain evidence="5 6">KB10</strain>
    </source>
</reference>
<dbReference type="Pfam" id="PF13193">
    <property type="entry name" value="AMP-binding_C"/>
    <property type="match status" value="1"/>
</dbReference>
<dbReference type="PANTHER" id="PTHR43201">
    <property type="entry name" value="ACYL-COA SYNTHETASE"/>
    <property type="match status" value="1"/>
</dbReference>
<dbReference type="EMBL" id="LVHI01000023">
    <property type="protein sequence ID" value="OAK52422.1"/>
    <property type="molecule type" value="Genomic_DNA"/>
</dbReference>
<dbReference type="PANTHER" id="PTHR43201:SF5">
    <property type="entry name" value="MEDIUM-CHAIN ACYL-COA LIGASE ACSF2, MITOCHONDRIAL"/>
    <property type="match status" value="1"/>
</dbReference>
<organism evidence="5 6">
    <name type="scientific">Rhodococcoides kyotonense</name>
    <dbReference type="NCBI Taxonomy" id="398843"/>
    <lineage>
        <taxon>Bacteria</taxon>
        <taxon>Bacillati</taxon>
        <taxon>Actinomycetota</taxon>
        <taxon>Actinomycetes</taxon>
        <taxon>Mycobacteriales</taxon>
        <taxon>Nocardiaceae</taxon>
        <taxon>Rhodococcoides</taxon>
    </lineage>
</organism>
<dbReference type="AlphaFoldDB" id="A0A177YA63"/>
<evidence type="ECO:0000259" key="3">
    <source>
        <dbReference type="Pfam" id="PF00501"/>
    </source>
</evidence>
<dbReference type="Pfam" id="PF00501">
    <property type="entry name" value="AMP-binding"/>
    <property type="match status" value="1"/>
</dbReference>